<dbReference type="OrthoDB" id="128494at2759"/>
<reference evidence="1" key="1">
    <citation type="submission" date="2021-02" db="EMBL/GenBank/DDBJ databases">
        <authorList>
            <person name="Palmer J.M."/>
        </authorList>
    </citation>
    <scope>NUCLEOTIDE SEQUENCE</scope>
    <source>
        <strain evidence="1">SCRP734</strain>
    </source>
</reference>
<proteinExistence type="predicted"/>
<dbReference type="EMBL" id="JAGDFM010000056">
    <property type="protein sequence ID" value="KAG7388668.1"/>
    <property type="molecule type" value="Genomic_DNA"/>
</dbReference>
<evidence type="ECO:0000313" key="1">
    <source>
        <dbReference type="EMBL" id="KAG7388668.1"/>
    </source>
</evidence>
<accession>A0A8T1W7H4</accession>
<sequence length="121" mass="13632">MEVEEQIVSVGLLLSTLLPRPRAPLRVRAKLKWDRELNMLLAESQFEACYRIPASAFVQLEGLIAPRMLRSPHAWVRRGWVSTDNALQWTVRYLGGGSMHDIRRIAGDFVLPHCLAGGGCH</sequence>
<evidence type="ECO:0000313" key="2">
    <source>
        <dbReference type="Proteomes" id="UP000694044"/>
    </source>
</evidence>
<comment type="caution">
    <text evidence="1">The sequence shown here is derived from an EMBL/GenBank/DDBJ whole genome shotgun (WGS) entry which is preliminary data.</text>
</comment>
<gene>
    <name evidence="1" type="ORF">PHYPSEUDO_011995</name>
</gene>
<protein>
    <submittedName>
        <fullName evidence="1">Uncharacterized protein</fullName>
    </submittedName>
</protein>
<name>A0A8T1W7H4_9STRA</name>
<dbReference type="AlphaFoldDB" id="A0A8T1W7H4"/>
<dbReference type="Proteomes" id="UP000694044">
    <property type="component" value="Unassembled WGS sequence"/>
</dbReference>
<organism evidence="1 2">
    <name type="scientific">Phytophthora pseudosyringae</name>
    <dbReference type="NCBI Taxonomy" id="221518"/>
    <lineage>
        <taxon>Eukaryota</taxon>
        <taxon>Sar</taxon>
        <taxon>Stramenopiles</taxon>
        <taxon>Oomycota</taxon>
        <taxon>Peronosporomycetes</taxon>
        <taxon>Peronosporales</taxon>
        <taxon>Peronosporaceae</taxon>
        <taxon>Phytophthora</taxon>
    </lineage>
</organism>
<keyword evidence="2" id="KW-1185">Reference proteome</keyword>